<dbReference type="EMBL" id="JASHID010000010">
    <property type="protein sequence ID" value="MDI9865589.1"/>
    <property type="molecule type" value="Genomic_DNA"/>
</dbReference>
<dbReference type="PANTHER" id="PTHR40455:SF1">
    <property type="entry name" value="ANTITOXIN HIGA"/>
    <property type="match status" value="1"/>
</dbReference>
<dbReference type="Pfam" id="PF01381">
    <property type="entry name" value="HTH_3"/>
    <property type="match status" value="1"/>
</dbReference>
<dbReference type="PANTHER" id="PTHR40455">
    <property type="entry name" value="ANTITOXIN HIGA"/>
    <property type="match status" value="1"/>
</dbReference>
<protein>
    <submittedName>
        <fullName evidence="2">Helix-turn-helix domain-containing protein</fullName>
    </submittedName>
</protein>
<dbReference type="CDD" id="cd00093">
    <property type="entry name" value="HTH_XRE"/>
    <property type="match status" value="1"/>
</dbReference>
<evidence type="ECO:0000313" key="3">
    <source>
        <dbReference type="Proteomes" id="UP001236569"/>
    </source>
</evidence>
<dbReference type="PROSITE" id="PS50943">
    <property type="entry name" value="HTH_CROC1"/>
    <property type="match status" value="1"/>
</dbReference>
<dbReference type="RefSeq" id="WP_283370562.1">
    <property type="nucleotide sequence ID" value="NZ_JASHID010000010.1"/>
</dbReference>
<organism evidence="2 3">
    <name type="scientific">Flectobacillus longus</name>
    <dbReference type="NCBI Taxonomy" id="2984207"/>
    <lineage>
        <taxon>Bacteria</taxon>
        <taxon>Pseudomonadati</taxon>
        <taxon>Bacteroidota</taxon>
        <taxon>Cytophagia</taxon>
        <taxon>Cytophagales</taxon>
        <taxon>Flectobacillaceae</taxon>
        <taxon>Flectobacillus</taxon>
    </lineage>
</organism>
<dbReference type="SUPFAM" id="SSF47413">
    <property type="entry name" value="lambda repressor-like DNA-binding domains"/>
    <property type="match status" value="1"/>
</dbReference>
<evidence type="ECO:0000313" key="2">
    <source>
        <dbReference type="EMBL" id="MDI9865589.1"/>
    </source>
</evidence>
<dbReference type="InterPro" id="IPR010982">
    <property type="entry name" value="Lambda_DNA-bd_dom_sf"/>
</dbReference>
<accession>A0ABT6YPS6</accession>
<gene>
    <name evidence="2" type="ORF">QM480_14695</name>
</gene>
<dbReference type="SMART" id="SM00530">
    <property type="entry name" value="HTH_XRE"/>
    <property type="match status" value="1"/>
</dbReference>
<feature type="domain" description="HTH cro/C1-type" evidence="1">
    <location>
        <begin position="62"/>
        <end position="116"/>
    </location>
</feature>
<proteinExistence type="predicted"/>
<sequence length="118" mass="13581">MEINKPIKIEEEYESTLKKMETIFHAKPNTKEGDLLELLSFLVHEYELKHHKIEALSPIEALKFEMEEQGLNQISLAKQIGMSKSSISVILNGKKPMSVRFMKYLHQHLGIPAHILLS</sequence>
<comment type="caution">
    <text evidence="2">The sequence shown here is derived from an EMBL/GenBank/DDBJ whole genome shotgun (WGS) entry which is preliminary data.</text>
</comment>
<keyword evidence="3" id="KW-1185">Reference proteome</keyword>
<dbReference type="Proteomes" id="UP001236569">
    <property type="component" value="Unassembled WGS sequence"/>
</dbReference>
<name>A0ABT6YPS6_9BACT</name>
<evidence type="ECO:0000259" key="1">
    <source>
        <dbReference type="PROSITE" id="PS50943"/>
    </source>
</evidence>
<dbReference type="Gene3D" id="1.10.260.40">
    <property type="entry name" value="lambda repressor-like DNA-binding domains"/>
    <property type="match status" value="1"/>
</dbReference>
<dbReference type="InterPro" id="IPR039060">
    <property type="entry name" value="Antitox_HigA"/>
</dbReference>
<dbReference type="InterPro" id="IPR001387">
    <property type="entry name" value="Cro/C1-type_HTH"/>
</dbReference>
<reference evidence="2 3" key="1">
    <citation type="submission" date="2023-05" db="EMBL/GenBank/DDBJ databases">
        <title>Novel species of genus Flectobacillus isolated from stream in China.</title>
        <authorList>
            <person name="Lu H."/>
        </authorList>
    </citation>
    <scope>NUCLEOTIDE SEQUENCE [LARGE SCALE GENOMIC DNA]</scope>
    <source>
        <strain evidence="2 3">DC10W</strain>
    </source>
</reference>